<feature type="transmembrane region" description="Helical" evidence="1">
    <location>
        <begin position="7"/>
        <end position="27"/>
    </location>
</feature>
<dbReference type="OrthoDB" id="9866607at2"/>
<keyword evidence="1" id="KW-0812">Transmembrane</keyword>
<evidence type="ECO:0000313" key="3">
    <source>
        <dbReference type="EMBL" id="PQO46802.1"/>
    </source>
</evidence>
<keyword evidence="1" id="KW-1133">Transmembrane helix</keyword>
<dbReference type="AlphaFoldDB" id="A0A2S8GQX6"/>
<dbReference type="RefSeq" id="WP_105334600.1">
    <property type="nucleotide sequence ID" value="NZ_PUHZ01000007.1"/>
</dbReference>
<evidence type="ECO:0000313" key="5">
    <source>
        <dbReference type="Proteomes" id="UP000239388"/>
    </source>
</evidence>
<protein>
    <submittedName>
        <fullName evidence="3">Uncharacterized protein</fullName>
    </submittedName>
</protein>
<evidence type="ECO:0000313" key="4">
    <source>
        <dbReference type="Proteomes" id="UP000237819"/>
    </source>
</evidence>
<evidence type="ECO:0000256" key="1">
    <source>
        <dbReference type="SAM" id="Phobius"/>
    </source>
</evidence>
<proteinExistence type="predicted"/>
<gene>
    <name evidence="3" type="ORF">C5Y93_06515</name>
    <name evidence="2" type="ORF">C5Y98_13240</name>
</gene>
<accession>A0A2S8GQX6</accession>
<organism evidence="3 4">
    <name type="scientific">Blastopirellula marina</name>
    <dbReference type="NCBI Taxonomy" id="124"/>
    <lineage>
        <taxon>Bacteria</taxon>
        <taxon>Pseudomonadati</taxon>
        <taxon>Planctomycetota</taxon>
        <taxon>Planctomycetia</taxon>
        <taxon>Pirellulales</taxon>
        <taxon>Pirellulaceae</taxon>
        <taxon>Blastopirellula</taxon>
    </lineage>
</organism>
<feature type="transmembrane region" description="Helical" evidence="1">
    <location>
        <begin position="47"/>
        <end position="65"/>
    </location>
</feature>
<comment type="caution">
    <text evidence="3">The sequence shown here is derived from an EMBL/GenBank/DDBJ whole genome shotgun (WGS) entry which is preliminary data.</text>
</comment>
<keyword evidence="1" id="KW-0472">Membrane</keyword>
<dbReference type="Proteomes" id="UP000237819">
    <property type="component" value="Unassembled WGS sequence"/>
</dbReference>
<evidence type="ECO:0000313" key="2">
    <source>
        <dbReference type="EMBL" id="PQO35602.1"/>
    </source>
</evidence>
<reference evidence="4 5" key="1">
    <citation type="submission" date="2018-02" db="EMBL/GenBank/DDBJ databases">
        <title>Comparative genomes isolates from brazilian mangrove.</title>
        <authorList>
            <person name="Araujo J.E."/>
            <person name="Taketani R.G."/>
            <person name="Silva M.C.P."/>
            <person name="Loureco M.V."/>
            <person name="Andreote F.D."/>
        </authorList>
    </citation>
    <scope>NUCLEOTIDE SEQUENCE [LARGE SCALE GENOMIC DNA]</scope>
    <source>
        <strain evidence="2 5">NAP PRIS-MGV</strain>
        <strain evidence="3 4">Nap-Phe MGV</strain>
    </source>
</reference>
<sequence length="76" mass="8178">MLKLSKGWMFVAAIGKGFIFSMALVGFVRIGYWMSGQELSQVAADRLFMISSLLAGTLAATIYGIKLKRTGADSPS</sequence>
<name>A0A2S8GQX6_9BACT</name>
<dbReference type="EMBL" id="PUIB01000014">
    <property type="protein sequence ID" value="PQO35602.1"/>
    <property type="molecule type" value="Genomic_DNA"/>
</dbReference>
<dbReference type="Proteomes" id="UP000239388">
    <property type="component" value="Unassembled WGS sequence"/>
</dbReference>
<dbReference type="EMBL" id="PUHZ01000007">
    <property type="protein sequence ID" value="PQO46802.1"/>
    <property type="molecule type" value="Genomic_DNA"/>
</dbReference>